<dbReference type="OrthoDB" id="615715at2"/>
<accession>B7JYP7</accession>
<dbReference type="InterPro" id="IPR036188">
    <property type="entry name" value="FAD/NAD-bd_sf"/>
</dbReference>
<dbReference type="InterPro" id="IPR005288">
    <property type="entry name" value="NadB"/>
</dbReference>
<name>B7JYP7_RIPO1</name>
<protein>
    <recommendedName>
        <fullName evidence="4">FAD dependent oxidoreductase</fullName>
    </recommendedName>
</protein>
<organism evidence="2 3">
    <name type="scientific">Rippkaea orientalis (strain PCC 8801 / RF-1)</name>
    <name type="common">Cyanothece sp. (strain PCC 8801)</name>
    <dbReference type="NCBI Taxonomy" id="41431"/>
    <lineage>
        <taxon>Bacteria</taxon>
        <taxon>Bacillati</taxon>
        <taxon>Cyanobacteriota</taxon>
        <taxon>Cyanophyceae</taxon>
        <taxon>Oscillatoriophycideae</taxon>
        <taxon>Chroococcales</taxon>
        <taxon>Aphanothecaceae</taxon>
        <taxon>Rippkaea</taxon>
        <taxon>Rippkaea orientalis</taxon>
    </lineage>
</organism>
<dbReference type="PANTHER" id="PTHR42716:SF1">
    <property type="entry name" value="SLL0471 PROTEIN"/>
    <property type="match status" value="1"/>
</dbReference>
<dbReference type="GO" id="GO:0009435">
    <property type="term" value="P:NAD+ biosynthetic process"/>
    <property type="evidence" value="ECO:0007669"/>
    <property type="project" value="InterPro"/>
</dbReference>
<dbReference type="RefSeq" id="WP_012594193.1">
    <property type="nucleotide sequence ID" value="NC_011726.1"/>
</dbReference>
<dbReference type="SUPFAM" id="SSF51905">
    <property type="entry name" value="FAD/NAD(P)-binding domain"/>
    <property type="match status" value="1"/>
</dbReference>
<dbReference type="eggNOG" id="COG0665">
    <property type="taxonomic scope" value="Bacteria"/>
</dbReference>
<evidence type="ECO:0000313" key="3">
    <source>
        <dbReference type="Proteomes" id="UP000008204"/>
    </source>
</evidence>
<dbReference type="STRING" id="41431.PCC8801_0835"/>
<dbReference type="PANTHER" id="PTHR42716">
    <property type="entry name" value="L-ASPARTATE OXIDASE"/>
    <property type="match status" value="1"/>
</dbReference>
<sequence>MKKNNQDNPQQLRGFCPGKDNKINRLKRVIATLSLSFFCGESILLTLPGMAATPRQTDETISCDVLIVGAGMAGSAAAYESLLAGRTVCLTDISDWVGGQISSQGNSALDEGNKQRSLQLFPRGYQLLRDRITRAYGTLNPGDCWVSDSCFLPNHAHQLLYRQLKDAELTGRGQLRWLPNTVIKELQLSKDGKQIQGAIAIQHSNKVGTPPLNSEPLSATIDDAYNYQNSQRFNKKIIQLSPKSQQKSQKANWFVIEATETGELVALADIPYRLGLDPRSHWNPSSPTEKGDPYCTQGFTYTFAMQQTEEAQPQYKPSFYDQYAPYYGYDPDRRFAHFELVFTYRRIWSPKKGKPLRAGRMTVNRPTPGDISMQNWLWGNDYRPGTSQDNLVYTRDQLQQTGQLKPGGWKGGLRQETLRKGEELAHGFYYWLVAGSSDSRLGYGIKKLHPNNRFLRGLDSPMGTVHGLSKYPYIREGRRIIGRPSYDHPEGFAINEIDISAKDYWNDLSRTDVSRSLYENVRNTIIRLEAKKVNVSNRPAYLMTRRTHATVYDDSVGVANYMIDFHPCMVLSPPEKPGNRERLEVRVAHGGSHPAQIPLRALIPQKIDNMIVAGKSIATSHIAAASYRVHGFEWSVGAAAGNLATLALERNTLPYEFVDNLPNHEPLLQELRQRLEMAGNPTIFPETILSRLSSDR</sequence>
<keyword evidence="1" id="KW-0472">Membrane</keyword>
<evidence type="ECO:0000313" key="2">
    <source>
        <dbReference type="EMBL" id="ACK64917.1"/>
    </source>
</evidence>
<dbReference type="Proteomes" id="UP000008204">
    <property type="component" value="Chromosome"/>
</dbReference>
<dbReference type="EMBL" id="CP001287">
    <property type="protein sequence ID" value="ACK64917.1"/>
    <property type="molecule type" value="Genomic_DNA"/>
</dbReference>
<keyword evidence="1" id="KW-1133">Transmembrane helix</keyword>
<keyword evidence="3" id="KW-1185">Reference proteome</keyword>
<gene>
    <name evidence="2" type="ordered locus">PCC8801_0835</name>
</gene>
<dbReference type="GO" id="GO:0008734">
    <property type="term" value="F:L-aspartate oxidase activity"/>
    <property type="evidence" value="ECO:0007669"/>
    <property type="project" value="InterPro"/>
</dbReference>
<dbReference type="HOGENOM" id="CLU_028023_0_0_3"/>
<dbReference type="Pfam" id="PF12831">
    <property type="entry name" value="FAD_oxidored"/>
    <property type="match status" value="3"/>
</dbReference>
<dbReference type="AlphaFoldDB" id="B7JYP7"/>
<reference evidence="3" key="1">
    <citation type="journal article" date="2011" name="MBio">
        <title>Novel metabolic attributes of the genus Cyanothece, comprising a group of unicellular nitrogen-fixing Cyanobacteria.</title>
        <authorList>
            <person name="Bandyopadhyay A."/>
            <person name="Elvitigala T."/>
            <person name="Welsh E."/>
            <person name="Stockel J."/>
            <person name="Liberton M."/>
            <person name="Min H."/>
            <person name="Sherman L.A."/>
            <person name="Pakrasi H.B."/>
        </authorList>
    </citation>
    <scope>NUCLEOTIDE SEQUENCE [LARGE SCALE GENOMIC DNA]</scope>
    <source>
        <strain evidence="3">PCC 8801</strain>
    </source>
</reference>
<evidence type="ECO:0000256" key="1">
    <source>
        <dbReference type="SAM" id="Phobius"/>
    </source>
</evidence>
<feature type="transmembrane region" description="Helical" evidence="1">
    <location>
        <begin position="29"/>
        <end position="51"/>
    </location>
</feature>
<evidence type="ECO:0008006" key="4">
    <source>
        <dbReference type="Google" id="ProtNLM"/>
    </source>
</evidence>
<proteinExistence type="predicted"/>
<dbReference type="KEGG" id="cyp:PCC8801_0835"/>
<dbReference type="Gene3D" id="3.50.50.60">
    <property type="entry name" value="FAD/NAD(P)-binding domain"/>
    <property type="match status" value="1"/>
</dbReference>
<keyword evidence="1" id="KW-0812">Transmembrane</keyword>